<keyword evidence="1" id="KW-0812">Transmembrane</keyword>
<accession>A0A0G2EH33</accession>
<evidence type="ECO:0000256" key="1">
    <source>
        <dbReference type="SAM" id="Phobius"/>
    </source>
</evidence>
<organism evidence="3 4">
    <name type="scientific">Phaeomoniella chlamydospora</name>
    <name type="common">Phaeoacremonium chlamydosporum</name>
    <dbReference type="NCBI Taxonomy" id="158046"/>
    <lineage>
        <taxon>Eukaryota</taxon>
        <taxon>Fungi</taxon>
        <taxon>Dikarya</taxon>
        <taxon>Ascomycota</taxon>
        <taxon>Pezizomycotina</taxon>
        <taxon>Eurotiomycetes</taxon>
        <taxon>Chaetothyriomycetidae</taxon>
        <taxon>Phaeomoniellales</taxon>
        <taxon>Phaeomoniellaceae</taxon>
        <taxon>Phaeomoniella</taxon>
    </lineage>
</organism>
<dbReference type="AlphaFoldDB" id="A0A0G2EH33"/>
<feature type="signal peptide" evidence="2">
    <location>
        <begin position="1"/>
        <end position="16"/>
    </location>
</feature>
<reference evidence="3 4" key="2">
    <citation type="submission" date="2015-05" db="EMBL/GenBank/DDBJ databases">
        <authorList>
            <person name="Morales-Cruz A."/>
            <person name="Amrine K.C."/>
            <person name="Cantu D."/>
        </authorList>
    </citation>
    <scope>NUCLEOTIDE SEQUENCE [LARGE SCALE GENOMIC DNA]</scope>
    <source>
        <strain evidence="3">UCRPC4</strain>
    </source>
</reference>
<evidence type="ECO:0000313" key="4">
    <source>
        <dbReference type="Proteomes" id="UP000053317"/>
    </source>
</evidence>
<evidence type="ECO:0000256" key="2">
    <source>
        <dbReference type="SAM" id="SignalP"/>
    </source>
</evidence>
<keyword evidence="2" id="KW-0732">Signal</keyword>
<reference evidence="3 4" key="1">
    <citation type="submission" date="2015-05" db="EMBL/GenBank/DDBJ databases">
        <title>Distinctive expansion of gene families associated with plant cell wall degradation and secondary metabolism in the genomes of grapevine trunk pathogens.</title>
        <authorList>
            <person name="Lawrence D.P."/>
            <person name="Travadon R."/>
            <person name="Rolshausen P.E."/>
            <person name="Baumgartner K."/>
        </authorList>
    </citation>
    <scope>NUCLEOTIDE SEQUENCE [LARGE SCALE GENOMIC DNA]</scope>
    <source>
        <strain evidence="3">UCRPC4</strain>
    </source>
</reference>
<dbReference type="Proteomes" id="UP000053317">
    <property type="component" value="Unassembled WGS sequence"/>
</dbReference>
<name>A0A0G2EH33_PHACM</name>
<feature type="chain" id="PRO_5002543721" evidence="2">
    <location>
        <begin position="17"/>
        <end position="222"/>
    </location>
</feature>
<keyword evidence="3" id="KW-0378">Hydrolase</keyword>
<dbReference type="EMBL" id="LCWF01000079">
    <property type="protein sequence ID" value="KKY22172.1"/>
    <property type="molecule type" value="Genomic_DNA"/>
</dbReference>
<feature type="transmembrane region" description="Helical" evidence="1">
    <location>
        <begin position="177"/>
        <end position="197"/>
    </location>
</feature>
<gene>
    <name evidence="3" type="ORF">UCRPC4_g03359</name>
</gene>
<keyword evidence="4" id="KW-1185">Reference proteome</keyword>
<keyword evidence="1" id="KW-0472">Membrane</keyword>
<proteinExistence type="predicted"/>
<protein>
    <submittedName>
        <fullName evidence="3">Putative pth2 family peptidyl-trna hydrolase</fullName>
    </submittedName>
</protein>
<comment type="caution">
    <text evidence="3">The sequence shown here is derived from an EMBL/GenBank/DDBJ whole genome shotgun (WGS) entry which is preliminary data.</text>
</comment>
<keyword evidence="1" id="KW-1133">Transmembrane helix</keyword>
<evidence type="ECO:0000313" key="3">
    <source>
        <dbReference type="EMBL" id="KKY22172.1"/>
    </source>
</evidence>
<dbReference type="OrthoDB" id="1733656at2759"/>
<sequence>MRFTTLLLAIPALAVAAQDQVPLKDKAAGWFNKAKAYVPAAAPNPIDAGASQVAAKRKSVPILSAISNSPNFGIIDCERQGLLCTTWGAGVPSLYLFQIPVAAPDQTQQVTPLYIKPLNTTSVNTAEIVKFYAEQEYLTKTVDEKTGTETEKYRYDGIYHPINGQLKVFGLLHPVGYLIYGFSQIPSFVIMILISFVSRNIMGRRAANPRPRGPAPAAAAAQ</sequence>
<dbReference type="GO" id="GO:0016787">
    <property type="term" value="F:hydrolase activity"/>
    <property type="evidence" value="ECO:0007669"/>
    <property type="project" value="UniProtKB-KW"/>
</dbReference>